<dbReference type="RefSeq" id="XP_001458556.1">
    <property type="nucleotide sequence ID" value="XM_001458519.1"/>
</dbReference>
<dbReference type="GeneID" id="5044341"/>
<evidence type="ECO:0000313" key="2">
    <source>
        <dbReference type="Proteomes" id="UP000000600"/>
    </source>
</evidence>
<organism evidence="1 2">
    <name type="scientific">Paramecium tetraurelia</name>
    <dbReference type="NCBI Taxonomy" id="5888"/>
    <lineage>
        <taxon>Eukaryota</taxon>
        <taxon>Sar</taxon>
        <taxon>Alveolata</taxon>
        <taxon>Ciliophora</taxon>
        <taxon>Intramacronucleata</taxon>
        <taxon>Oligohymenophorea</taxon>
        <taxon>Peniculida</taxon>
        <taxon>Parameciidae</taxon>
        <taxon>Paramecium</taxon>
    </lineage>
</organism>
<dbReference type="SUPFAM" id="SSF48366">
    <property type="entry name" value="Ras GEF"/>
    <property type="match status" value="1"/>
</dbReference>
<proteinExistence type="predicted"/>
<dbReference type="InParanoid" id="A0E792"/>
<evidence type="ECO:0000313" key="1">
    <source>
        <dbReference type="EMBL" id="CAK91159.1"/>
    </source>
</evidence>
<gene>
    <name evidence="1" type="ORF">GSPATT00023887001</name>
</gene>
<dbReference type="AlphaFoldDB" id="A0E792"/>
<name>A0E792_PARTE</name>
<dbReference type="EMBL" id="CT868661">
    <property type="protein sequence ID" value="CAK91159.1"/>
    <property type="molecule type" value="Genomic_DNA"/>
</dbReference>
<sequence length="243" mass="28630">MQNFVLNSNSISEFIVLLISLRINEFRMEQQLVTMIELIVQPFPEETILKQYSETQRSYLSVGLFHPKITSFGVKSKSVLPWTADEVAFVLSFMKLVVLCWVINKKCFCQVGIKQLFQKNQYYLLVIIYSVVRNPNKHGRQDVLAYWIELAEKLQKNHDLEGLLIVYIYGIQLLLKDYIGTMPILFRDQSRISRINAFYEEHIKSNYNEIQKNEQQFYNPFISQNYYLNQAFGIASENEQNIV</sequence>
<protein>
    <submittedName>
        <fullName evidence="1">Uncharacterized protein</fullName>
    </submittedName>
</protein>
<keyword evidence="2" id="KW-1185">Reference proteome</keyword>
<dbReference type="HOGENOM" id="CLU_1144454_0_0_1"/>
<reference evidence="1 2" key="1">
    <citation type="journal article" date="2006" name="Nature">
        <title>Global trends of whole-genome duplications revealed by the ciliate Paramecium tetraurelia.</title>
        <authorList>
            <consortium name="Genoscope"/>
            <person name="Aury J.-M."/>
            <person name="Jaillon O."/>
            <person name="Duret L."/>
            <person name="Noel B."/>
            <person name="Jubin C."/>
            <person name="Porcel B.M."/>
            <person name="Segurens B."/>
            <person name="Daubin V."/>
            <person name="Anthouard V."/>
            <person name="Aiach N."/>
            <person name="Arnaiz O."/>
            <person name="Billaut A."/>
            <person name="Beisson J."/>
            <person name="Blanc I."/>
            <person name="Bouhouche K."/>
            <person name="Camara F."/>
            <person name="Duharcourt S."/>
            <person name="Guigo R."/>
            <person name="Gogendeau D."/>
            <person name="Katinka M."/>
            <person name="Keller A.-M."/>
            <person name="Kissmehl R."/>
            <person name="Klotz C."/>
            <person name="Koll F."/>
            <person name="Le Moue A."/>
            <person name="Lepere C."/>
            <person name="Malinsky S."/>
            <person name="Nowacki M."/>
            <person name="Nowak J.K."/>
            <person name="Plattner H."/>
            <person name="Poulain J."/>
            <person name="Ruiz F."/>
            <person name="Serrano V."/>
            <person name="Zagulski M."/>
            <person name="Dessen P."/>
            <person name="Betermier M."/>
            <person name="Weissenbach J."/>
            <person name="Scarpelli C."/>
            <person name="Schachter V."/>
            <person name="Sperling L."/>
            <person name="Meyer E."/>
            <person name="Cohen J."/>
            <person name="Wincker P."/>
        </authorList>
    </citation>
    <scope>NUCLEOTIDE SEQUENCE [LARGE SCALE GENOMIC DNA]</scope>
    <source>
        <strain evidence="1 2">Stock d4-2</strain>
    </source>
</reference>
<dbReference type="Proteomes" id="UP000000600">
    <property type="component" value="Unassembled WGS sequence"/>
</dbReference>
<dbReference type="InterPro" id="IPR023578">
    <property type="entry name" value="Ras_GEF_dom_sf"/>
</dbReference>
<dbReference type="KEGG" id="ptm:GSPATT00023887001"/>
<accession>A0E792</accession>